<gene>
    <name evidence="11" type="ordered locus">STHERM_c04200</name>
</gene>
<dbReference type="InterPro" id="IPR007387">
    <property type="entry name" value="TRAP_DctQ"/>
</dbReference>
<name>E0RPS8_WINT6</name>
<dbReference type="PANTHER" id="PTHR35011">
    <property type="entry name" value="2,3-DIKETO-L-GULONATE TRAP TRANSPORTER SMALL PERMEASE PROTEIN YIAM"/>
    <property type="match status" value="1"/>
</dbReference>
<keyword evidence="6 9" id="KW-1133">Transmembrane helix</keyword>
<dbReference type="InterPro" id="IPR055348">
    <property type="entry name" value="DctQ"/>
</dbReference>
<feature type="domain" description="Tripartite ATP-independent periplasmic transporters DctQ component" evidence="10">
    <location>
        <begin position="52"/>
        <end position="176"/>
    </location>
</feature>
<keyword evidence="4" id="KW-0997">Cell inner membrane</keyword>
<feature type="transmembrane region" description="Helical" evidence="9">
    <location>
        <begin position="42"/>
        <end position="64"/>
    </location>
</feature>
<evidence type="ECO:0000256" key="7">
    <source>
        <dbReference type="ARBA" id="ARBA00023136"/>
    </source>
</evidence>
<dbReference type="PANTHER" id="PTHR35011:SF2">
    <property type="entry name" value="2,3-DIKETO-L-GULONATE TRAP TRANSPORTER SMALL PERMEASE PROTEIN YIAM"/>
    <property type="match status" value="1"/>
</dbReference>
<feature type="transmembrane region" description="Helical" evidence="9">
    <location>
        <begin position="112"/>
        <end position="138"/>
    </location>
</feature>
<protein>
    <submittedName>
        <fullName evidence="11">Transporter</fullName>
    </submittedName>
</protein>
<evidence type="ECO:0000256" key="8">
    <source>
        <dbReference type="ARBA" id="ARBA00038436"/>
    </source>
</evidence>
<keyword evidence="3" id="KW-1003">Cell membrane</keyword>
<evidence type="ECO:0000256" key="1">
    <source>
        <dbReference type="ARBA" id="ARBA00004429"/>
    </source>
</evidence>
<proteinExistence type="inferred from homology"/>
<dbReference type="Pfam" id="PF04290">
    <property type="entry name" value="DctQ"/>
    <property type="match status" value="1"/>
</dbReference>
<feature type="transmembrane region" description="Helical" evidence="9">
    <location>
        <begin position="70"/>
        <end position="91"/>
    </location>
</feature>
<evidence type="ECO:0000256" key="9">
    <source>
        <dbReference type="SAM" id="Phobius"/>
    </source>
</evidence>
<comment type="subcellular location">
    <subcellularLocation>
        <location evidence="1">Cell inner membrane</location>
        <topology evidence="1">Multi-pass membrane protein</topology>
    </subcellularLocation>
</comment>
<reference key="1">
    <citation type="submission" date="2009-08" db="EMBL/GenBank/DDBJ databases">
        <title>The genome sequence of Spirochaeta thermophila DSM6192.</title>
        <authorList>
            <person name="Angelov A."/>
            <person name="Mientus M."/>
            <person name="Wittenberg S."/>
            <person name="Lehmann R."/>
            <person name="Liesegang H."/>
            <person name="Daniel R."/>
            <person name="Liebl W."/>
        </authorList>
    </citation>
    <scope>NUCLEOTIDE SEQUENCE</scope>
    <source>
        <strain>DSM 6192</strain>
    </source>
</reference>
<dbReference type="PaxDb" id="665571-STHERM_c04200"/>
<evidence type="ECO:0000256" key="5">
    <source>
        <dbReference type="ARBA" id="ARBA00022692"/>
    </source>
</evidence>
<reference evidence="11 12" key="2">
    <citation type="journal article" date="2010" name="J. Bacteriol.">
        <title>Genome sequence of the polysaccharide-degrading, thermophilic anaerobe Spirochaeta thermophila DSM 6192.</title>
        <authorList>
            <person name="Angelov A."/>
            <person name="Liebl S."/>
            <person name="Ballschmiter M."/>
            <person name="Bomeke M."/>
            <person name="Lehmann R."/>
            <person name="Liesegang H."/>
            <person name="Daniel R."/>
            <person name="Liebl W."/>
        </authorList>
    </citation>
    <scope>NUCLEOTIDE SEQUENCE [LARGE SCALE GENOMIC DNA]</scope>
    <source>
        <strain evidence="12">ATCC 49972 / DSM 6192 / RI 19.B1</strain>
    </source>
</reference>
<dbReference type="GO" id="GO:0022857">
    <property type="term" value="F:transmembrane transporter activity"/>
    <property type="evidence" value="ECO:0007669"/>
    <property type="project" value="TreeGrafter"/>
</dbReference>
<sequence>MFQRGKGDPPLPPLRVRIYHLCLIERNHMNNFLQKLYKIEEYAAASLLSAATLLIFVSAVTRTFDLPLNWALDLTLFLFAWSVFLGADVAMRRNNLVNVDLLVARLPVPVQRACAVVSYILILVFLGALTGYGFWLSYASRARAFQGIPWFSYTWVALSVPVGSILMIITTIRQFRAYLKEARPPAAEDGEVL</sequence>
<dbReference type="HOGENOM" id="CLU_086356_4_0_12"/>
<organism evidence="11 12">
    <name type="scientific">Winmispira thermophila (strain ATCC 49972 / DSM 6192 / RI 19.B1)</name>
    <name type="common">Spirochaeta thermophila</name>
    <dbReference type="NCBI Taxonomy" id="665571"/>
    <lineage>
        <taxon>Bacteria</taxon>
        <taxon>Pseudomonadati</taxon>
        <taxon>Spirochaetota</taxon>
        <taxon>Spirochaetia</taxon>
        <taxon>Winmispirales</taxon>
        <taxon>Winmispiraceae</taxon>
        <taxon>Winmispira</taxon>
    </lineage>
</organism>
<evidence type="ECO:0000313" key="11">
    <source>
        <dbReference type="EMBL" id="ADN01392.1"/>
    </source>
</evidence>
<evidence type="ECO:0000313" key="12">
    <source>
        <dbReference type="Proteomes" id="UP000001296"/>
    </source>
</evidence>
<evidence type="ECO:0000256" key="3">
    <source>
        <dbReference type="ARBA" id="ARBA00022475"/>
    </source>
</evidence>
<keyword evidence="7 9" id="KW-0472">Membrane</keyword>
<keyword evidence="2" id="KW-0813">Transport</keyword>
<evidence type="ECO:0000256" key="6">
    <source>
        <dbReference type="ARBA" id="ARBA00022989"/>
    </source>
</evidence>
<evidence type="ECO:0000256" key="2">
    <source>
        <dbReference type="ARBA" id="ARBA00022448"/>
    </source>
</evidence>
<dbReference type="KEGG" id="sta:STHERM_c04200"/>
<dbReference type="eggNOG" id="COG3090">
    <property type="taxonomic scope" value="Bacteria"/>
</dbReference>
<dbReference type="AlphaFoldDB" id="E0RPS8"/>
<dbReference type="GO" id="GO:0015740">
    <property type="term" value="P:C4-dicarboxylate transport"/>
    <property type="evidence" value="ECO:0007669"/>
    <property type="project" value="TreeGrafter"/>
</dbReference>
<dbReference type="Proteomes" id="UP000001296">
    <property type="component" value="Chromosome"/>
</dbReference>
<evidence type="ECO:0000256" key="4">
    <source>
        <dbReference type="ARBA" id="ARBA00022519"/>
    </source>
</evidence>
<keyword evidence="5 9" id="KW-0812">Transmembrane</keyword>
<feature type="transmembrane region" description="Helical" evidence="9">
    <location>
        <begin position="150"/>
        <end position="172"/>
    </location>
</feature>
<accession>E0RPS8</accession>
<dbReference type="GO" id="GO:0005886">
    <property type="term" value="C:plasma membrane"/>
    <property type="evidence" value="ECO:0007669"/>
    <property type="project" value="UniProtKB-SubCell"/>
</dbReference>
<dbReference type="EMBL" id="CP001698">
    <property type="protein sequence ID" value="ADN01392.1"/>
    <property type="molecule type" value="Genomic_DNA"/>
</dbReference>
<evidence type="ECO:0000259" key="10">
    <source>
        <dbReference type="Pfam" id="PF04290"/>
    </source>
</evidence>
<comment type="similarity">
    <text evidence="8">Belongs to the TRAP transporter small permease family.</text>
</comment>